<organism evidence="7 8">
    <name type="scientific">Methylovorus glucosotrophus (strain SIP3-4)</name>
    <dbReference type="NCBI Taxonomy" id="582744"/>
    <lineage>
        <taxon>Bacteria</taxon>
        <taxon>Pseudomonadati</taxon>
        <taxon>Pseudomonadota</taxon>
        <taxon>Betaproteobacteria</taxon>
        <taxon>Nitrosomonadales</taxon>
        <taxon>Methylophilaceae</taxon>
        <taxon>Methylovorus</taxon>
    </lineage>
</organism>
<dbReference type="InterPro" id="IPR008271">
    <property type="entry name" value="Ser/Thr_kinase_AS"/>
</dbReference>
<dbReference type="SUPFAM" id="SSF55781">
    <property type="entry name" value="GAF domain-like"/>
    <property type="match status" value="1"/>
</dbReference>
<dbReference type="RefSeq" id="WP_015829554.1">
    <property type="nucleotide sequence ID" value="NC_012969.1"/>
</dbReference>
<dbReference type="Gene3D" id="3.30.200.20">
    <property type="entry name" value="Phosphorylase Kinase, domain 1"/>
    <property type="match status" value="1"/>
</dbReference>
<evidence type="ECO:0000259" key="6">
    <source>
        <dbReference type="PROSITE" id="PS51833"/>
    </source>
</evidence>
<dbReference type="InterPro" id="IPR000719">
    <property type="entry name" value="Prot_kinase_dom"/>
</dbReference>
<dbReference type="PANTHER" id="PTHR43289:SF6">
    <property type="entry name" value="SERINE_THREONINE-PROTEIN KINASE NEKL-3"/>
    <property type="match status" value="1"/>
</dbReference>
<reference evidence="7 8" key="2">
    <citation type="journal article" date="2011" name="J. Bacteriol.">
        <title>Genomes of three methylotrophs from a single niche uncover genetic and metabolic divergence of Methylophilaceae.</title>
        <authorList>
            <person name="Lapidus A."/>
            <person name="Clum A."/>
            <person name="Labutti K."/>
            <person name="Kaluzhnaya M.G."/>
            <person name="Lim S."/>
            <person name="Beck D.A."/>
            <person name="Glavina Del Rio T."/>
            <person name="Nolan M."/>
            <person name="Mavromatis K."/>
            <person name="Huntemann M."/>
            <person name="Lucas S."/>
            <person name="Lidstrom M.E."/>
            <person name="Ivanova N."/>
            <person name="Chistoserdova L."/>
        </authorList>
    </citation>
    <scope>NUCLEOTIDE SEQUENCE [LARGE SCALE GENOMIC DNA]</scope>
    <source>
        <strain evidence="7 8">SIP3-4</strain>
    </source>
</reference>
<gene>
    <name evidence="7" type="ordered locus">Msip34_0712</name>
</gene>
<dbReference type="SUPFAM" id="SSF56112">
    <property type="entry name" value="Protein kinase-like (PK-like)"/>
    <property type="match status" value="1"/>
</dbReference>
<evidence type="ECO:0000313" key="7">
    <source>
        <dbReference type="EMBL" id="ACT49960.1"/>
    </source>
</evidence>
<dbReference type="AlphaFoldDB" id="C6XAM8"/>
<dbReference type="Pfam" id="PF08668">
    <property type="entry name" value="HDOD"/>
    <property type="match status" value="1"/>
</dbReference>
<accession>C6XAM8</accession>
<dbReference type="SUPFAM" id="SSF109604">
    <property type="entry name" value="HD-domain/PDEase-like"/>
    <property type="match status" value="1"/>
</dbReference>
<keyword evidence="3 7" id="KW-0418">Kinase</keyword>
<reference evidence="8" key="1">
    <citation type="submission" date="2009-07" db="EMBL/GenBank/DDBJ databases">
        <title>Complete sequence of chromosome of Methylovorus sp. SIP3-4.</title>
        <authorList>
            <person name="Lucas S."/>
            <person name="Copeland A."/>
            <person name="Lapidus A."/>
            <person name="Glavina del Rio T."/>
            <person name="Tice H."/>
            <person name="Bruce D."/>
            <person name="Goodwin L."/>
            <person name="Pitluck S."/>
            <person name="Clum A."/>
            <person name="Larimer F."/>
            <person name="Land M."/>
            <person name="Hauser L."/>
            <person name="Kyrpides N."/>
            <person name="Mikhailova N."/>
            <person name="Kayluzhnaya M."/>
            <person name="Chistoserdova L."/>
        </authorList>
    </citation>
    <scope>NUCLEOTIDE SEQUENCE [LARGE SCALE GENOMIC DNA]</scope>
    <source>
        <strain evidence="8">SIP3-4</strain>
    </source>
</reference>
<dbReference type="Pfam" id="PF00069">
    <property type="entry name" value="Pkinase"/>
    <property type="match status" value="1"/>
</dbReference>
<dbReference type="PROSITE" id="PS00108">
    <property type="entry name" value="PROTEIN_KINASE_ST"/>
    <property type="match status" value="1"/>
</dbReference>
<dbReference type="Gene3D" id="1.10.3210.10">
    <property type="entry name" value="Hypothetical protein af1432"/>
    <property type="match status" value="1"/>
</dbReference>
<feature type="domain" description="Protein kinase" evidence="5">
    <location>
        <begin position="8"/>
        <end position="261"/>
    </location>
</feature>
<keyword evidence="7" id="KW-0723">Serine/threonine-protein kinase</keyword>
<dbReference type="InterPro" id="IPR013976">
    <property type="entry name" value="HDOD"/>
</dbReference>
<dbReference type="PROSITE" id="PS50011">
    <property type="entry name" value="PROTEIN_KINASE_DOM"/>
    <property type="match status" value="1"/>
</dbReference>
<dbReference type="STRING" id="582744.Msip34_0712"/>
<dbReference type="GO" id="GO:0005524">
    <property type="term" value="F:ATP binding"/>
    <property type="evidence" value="ECO:0007669"/>
    <property type="project" value="UniProtKB-KW"/>
</dbReference>
<keyword evidence="8" id="KW-1185">Reference proteome</keyword>
<keyword evidence="2" id="KW-0547">Nucleotide-binding</keyword>
<dbReference type="Gene3D" id="1.10.510.10">
    <property type="entry name" value="Transferase(Phosphotransferase) domain 1"/>
    <property type="match status" value="1"/>
</dbReference>
<dbReference type="CDD" id="cd14014">
    <property type="entry name" value="STKc_PknB_like"/>
    <property type="match status" value="1"/>
</dbReference>
<dbReference type="PANTHER" id="PTHR43289">
    <property type="entry name" value="MITOGEN-ACTIVATED PROTEIN KINASE KINASE KINASE 20-RELATED"/>
    <property type="match status" value="1"/>
</dbReference>
<dbReference type="HOGENOM" id="CLU_018569_0_0_4"/>
<proteinExistence type="predicted"/>
<dbReference type="Gene3D" id="3.30.450.40">
    <property type="match status" value="1"/>
</dbReference>
<name>C6XAM8_METGS</name>
<dbReference type="Proteomes" id="UP000002743">
    <property type="component" value="Chromosome"/>
</dbReference>
<evidence type="ECO:0000256" key="2">
    <source>
        <dbReference type="ARBA" id="ARBA00022741"/>
    </source>
</evidence>
<protein>
    <submittedName>
        <fullName evidence="7">Serine/threonine protein kinase</fullName>
    </submittedName>
</protein>
<dbReference type="SMART" id="SM00220">
    <property type="entry name" value="S_TKc"/>
    <property type="match status" value="1"/>
</dbReference>
<sequence length="785" mass="86061">MAAKIGRFEIVRMLGKGAQGIVYLARDSHLGRDVAIKTLHATQDGMGALLQEARIVSKLQHANIVTLFDAGEHEGAPYLVYAYVQGQTLAQLLHAEPGLPLTRAVQIVSSLLDAVAYAHAQGVLHLDIKPANIMLSATGQPQIMDFGIARSISQPPQSRIEGSPHYMAPEMVTGKKITPRADLYSLGMLLYALVTGQPAVEGDDVQEVLRKTLHDATTAPSERNIHVDAQLEAIILKALAKNPDDRYANAAAMNQALQQYLDPTREDEKSGHDGKHSTLEFLLRRMQSKSDFPILSSTLSEINRVVDDESASTNILTKTILQDFALTNKLLRLVNTVTYGQFGGKINTISKAVVILGFETVRNVAMTLILFEFLQNKAQAAQLKDDVLSSYFAGILAAQFSSGRNIRDAEEAMICSMFRNLGKLLATFYFFEESQEVARLVEQGDGEEKAAVKVLGIGYSELGVGVAKSWNFPPRLLAGMQRLVGEVIKPYGELETLTVTVNLANELCAVIAHGNAEQQTQGIRKIMKRYKDAVAITEPQLRAAIESSLAEMSARAGIVSINLAQSALMKKMRQWAGEEEPVAKQQPPEVDSMAGITRLDMGHIADADDGDADRHDADAILSAGIQDVTNTLVEDHQLNDIMQMVLETMHRGMEFQRTIICVRDAKHNVMAARFGFGKDAEAMLPKFRFPINTTPDVFQIALSKAADLSIADINAPNIADKIPAWYRAMVTTGSLLLLPIVIKEKPIALFYADMPTANSMQISQRQLSLLRTLRNQAVLAIRQKM</sequence>
<dbReference type="InterPro" id="IPR011009">
    <property type="entry name" value="Kinase-like_dom_sf"/>
</dbReference>
<dbReference type="KEGG" id="mei:Msip34_0712"/>
<evidence type="ECO:0000256" key="3">
    <source>
        <dbReference type="ARBA" id="ARBA00022777"/>
    </source>
</evidence>
<feature type="domain" description="HDOD" evidence="6">
    <location>
        <begin position="292"/>
        <end position="486"/>
    </location>
</feature>
<dbReference type="InterPro" id="IPR029016">
    <property type="entry name" value="GAF-like_dom_sf"/>
</dbReference>
<dbReference type="GO" id="GO:0004674">
    <property type="term" value="F:protein serine/threonine kinase activity"/>
    <property type="evidence" value="ECO:0007669"/>
    <property type="project" value="UniProtKB-KW"/>
</dbReference>
<dbReference type="PROSITE" id="PS51833">
    <property type="entry name" value="HDOD"/>
    <property type="match status" value="1"/>
</dbReference>
<dbReference type="eggNOG" id="COG0515">
    <property type="taxonomic scope" value="Bacteria"/>
</dbReference>
<evidence type="ECO:0000256" key="4">
    <source>
        <dbReference type="ARBA" id="ARBA00022840"/>
    </source>
</evidence>
<dbReference type="eggNOG" id="COG1639">
    <property type="taxonomic scope" value="Bacteria"/>
</dbReference>
<keyword evidence="4" id="KW-0067">ATP-binding</keyword>
<keyword evidence="1" id="KW-0808">Transferase</keyword>
<evidence type="ECO:0000313" key="8">
    <source>
        <dbReference type="Proteomes" id="UP000002743"/>
    </source>
</evidence>
<evidence type="ECO:0000259" key="5">
    <source>
        <dbReference type="PROSITE" id="PS50011"/>
    </source>
</evidence>
<evidence type="ECO:0000256" key="1">
    <source>
        <dbReference type="ARBA" id="ARBA00022679"/>
    </source>
</evidence>
<dbReference type="EMBL" id="CP001674">
    <property type="protein sequence ID" value="ACT49960.1"/>
    <property type="molecule type" value="Genomic_DNA"/>
</dbReference>